<feature type="region of interest" description="Disordered" evidence="1">
    <location>
        <begin position="107"/>
        <end position="240"/>
    </location>
</feature>
<sequence>MDICHLRTCMQRRFRRAKGRKKSNNLAEKEAWFRDLVWHHYEMYKGCQLNNAADALKVDGDLPKDEVFSKCLGFCMENLRQVDLKPAPPKFPPPKVIQPKVILLPKRLQASEEPRKANLVPNIPKAMPRRPDKPPLPKAMPKRPENPPQPKGMLKRPEKSPQPKATLKRPEKPLVPKAMPKRTEKPVLPKAMPRKPENPVMPKAMPKKRPLRALEEEIANTPLPRPLPKKRPRPRGEYGD</sequence>
<comment type="caution">
    <text evidence="2">The sequence shown here is derived from an EMBL/GenBank/DDBJ whole genome shotgun (WGS) entry which is preliminary data.</text>
</comment>
<name>A0A812YCC9_SYMPI</name>
<evidence type="ECO:0000313" key="2">
    <source>
        <dbReference type="EMBL" id="CAE7769314.1"/>
    </source>
</evidence>
<dbReference type="Proteomes" id="UP000649617">
    <property type="component" value="Unassembled WGS sequence"/>
</dbReference>
<evidence type="ECO:0000313" key="3">
    <source>
        <dbReference type="Proteomes" id="UP000649617"/>
    </source>
</evidence>
<dbReference type="AlphaFoldDB" id="A0A812YCC9"/>
<gene>
    <name evidence="2" type="ORF">SPIL2461_LOCUS22623</name>
</gene>
<evidence type="ECO:0000256" key="1">
    <source>
        <dbReference type="SAM" id="MobiDB-lite"/>
    </source>
</evidence>
<reference evidence="2" key="1">
    <citation type="submission" date="2021-02" db="EMBL/GenBank/DDBJ databases">
        <authorList>
            <person name="Dougan E. K."/>
            <person name="Rhodes N."/>
            <person name="Thang M."/>
            <person name="Chan C."/>
        </authorList>
    </citation>
    <scope>NUCLEOTIDE SEQUENCE</scope>
</reference>
<dbReference type="EMBL" id="CAJNIZ010047512">
    <property type="protein sequence ID" value="CAE7769314.1"/>
    <property type="molecule type" value="Genomic_DNA"/>
</dbReference>
<keyword evidence="3" id="KW-1185">Reference proteome</keyword>
<accession>A0A812YCC9</accession>
<organism evidence="2 3">
    <name type="scientific">Symbiodinium pilosum</name>
    <name type="common">Dinoflagellate</name>
    <dbReference type="NCBI Taxonomy" id="2952"/>
    <lineage>
        <taxon>Eukaryota</taxon>
        <taxon>Sar</taxon>
        <taxon>Alveolata</taxon>
        <taxon>Dinophyceae</taxon>
        <taxon>Suessiales</taxon>
        <taxon>Symbiodiniaceae</taxon>
        <taxon>Symbiodinium</taxon>
    </lineage>
</organism>
<protein>
    <submittedName>
        <fullName evidence="2">Uncharacterized protein</fullName>
    </submittedName>
</protein>
<proteinExistence type="predicted"/>